<sequence>MSSPLGHSDKDGHDGSGTYPFPVQNQEVNDPDDSFLTADETVSRSGSPVPSSIHPARTLEDELAADDIDDIPVAPSTPDLASPSESASIPDDTPSVQGSLASSLPIRRPRLNPRASTNTPRTPSGALQPFERRFSSRFTSPTPSSRAASPAFLSPHSRQSSLSSQIVLSQGGSDIADNPDAPWEVIRWTRLRKITSQAFSEAGRRNFGVPICLAVSSSITIGTSKGLILVFDYHQTLKGIIGQGTKAIECGAITALAISADYSAIAAGHASGHIFTWELARPAKPFLHIPPVERSGQPQPPDGHVPGRSVLHIGFLGTRRTALVSADDGGMAFSHLATRGMGAISRSVKTTRLLGRYPVPKLQEEARIKPSSVLAFAPLPLGNVEQATDNMGLTALLTPYLLVIVSTTPVAQTQHKASRPKSISRHSAMSGCLAWFPAVKLKSSNTTTERDTSETKLVYCWSNVLTVLDVEVQPSQDPADKEKPPNLFFHSRSSWECEEAIVAVQWLSRSVIGVLTISQQMIIIEDGELHVMDSVDLLHRQIHHRDVFSKQLHPVVEQADNEHSEMHGVIADAFYQSFRVYKNRLFLLGASDLSVGTLSNWADRLTALIEHGDYIAAIQLARAYYTGQAGGVTVGLPDNADARHELVNGRLLELISASILFSFSENNSNGRPLSDLVAECFDACVSMDNQSFLFDDVYEPLRDAGEREVFLEILQSYIMDEEVTSLPPPLVKDLVESCISKNQVTHLEELLCRLDPRTFDLDQITTLCKTHYLYDALIFVWNEALEEYVTPLSDLLTLLRDVKDRQDETEEAALESAIKVFPYLAFVLTGRKYPQGDFLDDEKADTQKGNIYRYLFSHEPTGWPPGSSFILRTRSNHAGEPAFPYLRLLLEYDAASFMSMMTEAFEDPYLNDSQEDGLTYSQSQTNGAGLKITRQYIVSVLLDVMASDDFEPEQTIYLDMFIARNLPKYPQFMVLSSSSLHQVLDRLCSFREDDLADDTQLSAEYLLSVYHPPVTTALIEQLREAEFYRVLKTLYRSEHRPVDLVKTYFEDPQGKNGVFDDLAYALQESPEKQTTQLKDLLCEHAQELAAINTSKTAQTLARYTDDILERFVDAIGETYTRFHFLRTLLEPSLLDHRFKKTVSEPVSESLVVRFCEQYVELMCIHDPRHVADYIGLLKSGDLDLDRVLPSMEENGVVDAAVLLMAQDGLARDAITRLCKHLLTLQNAICSLIQAAAEAPDMQSTEEAADDLIEAIEKYTRLGVWLCNGQSAAMQQHRQPRHRTNTAWEIKENDLELDELLWLNLIDAIVAVSKSVSAETDELIDDASFDIDKTNNALRSTVQQTFTALLSATSTTSPKSDDLEESRHHRRPQSQHDQSFLYIFRAFLSRASSSYAPTLSDLRAVLLDVFAAYTHESSVLNLASQLLDVDVFADMTSIHSLRQCGWRPRTQTCELCKKRAWGAGVSNIDSHQEIIWDEFERTEEQRTHKKGEKIRASMDNGKDPMASIQQQRRGNTSYIDGGFGTEKGSDSMFITLEDGYYTGLEGPDKVALICDHQSWGYLENLVGLVPQAGCLTLTYRQMMRAARDLALVWQDCGIKRGGTLLAFLPVSADWALSFWVAIILDLTFVPLNPMTLNIDRWRGHSYPLDLLDPTVVLVPTLREAITFDELYPELNIIVKIVCHEEKGFLHNDWTSLEPPATALARARLIGGQKDLPPRPPRPPYPSDNEDRKAVLLFSQNSPDHPFKGCPLKASNIRTTMVMKNPCSSSHKSFLVTCPSSSSATLDAAMLAWYSGGTLVFPSALFDAPKTLSSVELHNCTNLVCTPSNLEELIKDPSRSVRKLDSLESLVVHGGVVSANLLYRGKEALQSGWATSSLTMAEGLGVFGWFSSCTRPYVGLSGYSDSIGTVLEGSLAKICHVDNRDNIVSRGQEGLLHIGGETVIEKYIGDVEGERFYQDSEGKSWFVTNYLATMDPEGLVRLTSEFKTYKPEATGADVSP</sequence>
<comment type="caution">
    <text evidence="5">The sequence shown here is derived from an EMBL/GenBank/DDBJ whole genome shotgun (WGS) entry which is preliminary data.</text>
</comment>
<feature type="domain" description="VPS8-like TPR-like repeats" evidence="4">
    <location>
        <begin position="1245"/>
        <end position="1441"/>
    </location>
</feature>
<gene>
    <name evidence="5" type="ORF">D6D10_04225</name>
</gene>
<accession>A0A4S9F075</accession>
<dbReference type="PANTHER" id="PTHR12616">
    <property type="entry name" value="VACUOLAR PROTEIN SORTING VPS41"/>
    <property type="match status" value="1"/>
</dbReference>
<dbReference type="GO" id="GO:0006623">
    <property type="term" value="P:protein targeting to vacuole"/>
    <property type="evidence" value="ECO:0007669"/>
    <property type="project" value="InterPro"/>
</dbReference>
<feature type="compositionally biased region" description="Basic and acidic residues" evidence="1">
    <location>
        <begin position="1492"/>
        <end position="1501"/>
    </location>
</feature>
<evidence type="ECO:0008006" key="7">
    <source>
        <dbReference type="Google" id="ProtNLM"/>
    </source>
</evidence>
<feature type="domain" description="Vacuolar protein sorting-associated protein 8 central" evidence="3">
    <location>
        <begin position="709"/>
        <end position="905"/>
    </location>
</feature>
<dbReference type="EMBL" id="QZAV01000070">
    <property type="protein sequence ID" value="THX39534.1"/>
    <property type="molecule type" value="Genomic_DNA"/>
</dbReference>
<dbReference type="SUPFAM" id="SSF56801">
    <property type="entry name" value="Acetyl-CoA synthetase-like"/>
    <property type="match status" value="1"/>
</dbReference>
<dbReference type="InterPro" id="IPR059070">
    <property type="entry name" value="TPR_VPS8_2"/>
</dbReference>
<evidence type="ECO:0000259" key="2">
    <source>
        <dbReference type="Pfam" id="PF00501"/>
    </source>
</evidence>
<feature type="region of interest" description="Disordered" evidence="1">
    <location>
        <begin position="1"/>
        <end position="156"/>
    </location>
</feature>
<name>A0A4S9F075_AURPU</name>
<feature type="region of interest" description="Disordered" evidence="1">
    <location>
        <begin position="1352"/>
        <end position="1373"/>
    </location>
</feature>
<dbReference type="InterPro" id="IPR045111">
    <property type="entry name" value="Vps41/Vps8"/>
</dbReference>
<dbReference type="Proteomes" id="UP000308953">
    <property type="component" value="Unassembled WGS sequence"/>
</dbReference>
<dbReference type="PANTHER" id="PTHR12616:SF8">
    <property type="entry name" value="VACUOLAR PROTEIN SORTING-ASSOCIATED PROTEIN 8 HOMOLOG"/>
    <property type="match status" value="1"/>
</dbReference>
<dbReference type="InterPro" id="IPR042099">
    <property type="entry name" value="ANL_N_sf"/>
</dbReference>
<dbReference type="Gene3D" id="3.40.50.12780">
    <property type="entry name" value="N-terminal domain of ligase-like"/>
    <property type="match status" value="1"/>
</dbReference>
<evidence type="ECO:0000259" key="4">
    <source>
        <dbReference type="Pfam" id="PF25066"/>
    </source>
</evidence>
<evidence type="ECO:0000256" key="1">
    <source>
        <dbReference type="SAM" id="MobiDB-lite"/>
    </source>
</evidence>
<organism evidence="5 6">
    <name type="scientific">Aureobasidium pullulans</name>
    <name type="common">Black yeast</name>
    <name type="synonym">Pullularia pullulans</name>
    <dbReference type="NCBI Taxonomy" id="5580"/>
    <lineage>
        <taxon>Eukaryota</taxon>
        <taxon>Fungi</taxon>
        <taxon>Dikarya</taxon>
        <taxon>Ascomycota</taxon>
        <taxon>Pezizomycotina</taxon>
        <taxon>Dothideomycetes</taxon>
        <taxon>Dothideomycetidae</taxon>
        <taxon>Dothideales</taxon>
        <taxon>Saccotheciaceae</taxon>
        <taxon>Aureobasidium</taxon>
    </lineage>
</organism>
<dbReference type="Pfam" id="PF12816">
    <property type="entry name" value="TPR_Vps8"/>
    <property type="match status" value="1"/>
</dbReference>
<evidence type="ECO:0000259" key="3">
    <source>
        <dbReference type="Pfam" id="PF12816"/>
    </source>
</evidence>
<feature type="compositionally biased region" description="Low complexity" evidence="1">
    <location>
        <begin position="136"/>
        <end position="156"/>
    </location>
</feature>
<dbReference type="Pfam" id="PF23410">
    <property type="entry name" value="Beta-prop_VPS8"/>
    <property type="match status" value="1"/>
</dbReference>
<feature type="compositionally biased region" description="Acidic residues" evidence="1">
    <location>
        <begin position="61"/>
        <end position="70"/>
    </location>
</feature>
<dbReference type="Pfam" id="PF00501">
    <property type="entry name" value="AMP-binding"/>
    <property type="match status" value="1"/>
</dbReference>
<dbReference type="InterPro" id="IPR025941">
    <property type="entry name" value="Vps8_central_dom"/>
</dbReference>
<dbReference type="GO" id="GO:0034058">
    <property type="term" value="P:endosomal vesicle fusion"/>
    <property type="evidence" value="ECO:0007669"/>
    <property type="project" value="TreeGrafter"/>
</dbReference>
<protein>
    <recommendedName>
        <fullName evidence="7">Vacuolar protein sorting-associated protein 8 central domain-containing protein</fullName>
    </recommendedName>
</protein>
<feature type="region of interest" description="Disordered" evidence="1">
    <location>
        <begin position="1485"/>
        <end position="1505"/>
    </location>
</feature>
<proteinExistence type="predicted"/>
<dbReference type="GO" id="GO:0030897">
    <property type="term" value="C:HOPS complex"/>
    <property type="evidence" value="ECO:0007669"/>
    <property type="project" value="TreeGrafter"/>
</dbReference>
<evidence type="ECO:0000313" key="5">
    <source>
        <dbReference type="EMBL" id="THX39534.1"/>
    </source>
</evidence>
<evidence type="ECO:0000313" key="6">
    <source>
        <dbReference type="Proteomes" id="UP000308953"/>
    </source>
</evidence>
<dbReference type="GO" id="GO:0005770">
    <property type="term" value="C:late endosome"/>
    <property type="evidence" value="ECO:0007669"/>
    <property type="project" value="TreeGrafter"/>
</dbReference>
<dbReference type="InterPro" id="IPR000873">
    <property type="entry name" value="AMP-dep_synth/lig_dom"/>
</dbReference>
<feature type="domain" description="AMP-dependent synthetase/ligase" evidence="2">
    <location>
        <begin position="1573"/>
        <end position="1945"/>
    </location>
</feature>
<reference evidence="5 6" key="1">
    <citation type="submission" date="2018-10" db="EMBL/GenBank/DDBJ databases">
        <title>Fifty Aureobasidium pullulans genomes reveal a recombining polyextremotolerant generalist.</title>
        <authorList>
            <person name="Gostincar C."/>
            <person name="Turk M."/>
            <person name="Zajc J."/>
            <person name="Gunde-Cimerman N."/>
        </authorList>
    </citation>
    <scope>NUCLEOTIDE SEQUENCE [LARGE SCALE GENOMIC DNA]</scope>
    <source>
        <strain evidence="5 6">EXF-9785</strain>
    </source>
</reference>
<dbReference type="Pfam" id="PF25066">
    <property type="entry name" value="TPR_VPS8_2"/>
    <property type="match status" value="1"/>
</dbReference>